<keyword evidence="7 14" id="KW-0547">Nucleotide-binding</keyword>
<evidence type="ECO:0000256" key="14">
    <source>
        <dbReference type="PROSITE-ProRule" id="PRU10141"/>
    </source>
</evidence>
<dbReference type="PROSITE" id="PS00108">
    <property type="entry name" value="PROTEIN_KINASE_ST"/>
    <property type="match status" value="1"/>
</dbReference>
<evidence type="ECO:0000256" key="11">
    <source>
        <dbReference type="ARBA" id="ARBA00023136"/>
    </source>
</evidence>
<keyword evidence="11 16" id="KW-0472">Membrane</keyword>
<gene>
    <name evidence="18" type="ORF">I3842_15G053200</name>
</gene>
<dbReference type="PROSITE" id="PS00107">
    <property type="entry name" value="PROTEIN_KINASE_ATP"/>
    <property type="match status" value="1"/>
</dbReference>
<keyword evidence="3" id="KW-0723">Serine/threonine-protein kinase</keyword>
<sequence length="534" mass="59537">MTGYLFFNDQLSKRTSIFGLRLWVVLGICVGAAIVLILFLISLWFTSRRKSSSPSPASKSVKKASQNPTIPNISKEIQEIRVDPSGKPAHPHPDPNTNAYHHASNPDPLPESEPLCRAQPLLIQQEEESLVGGRNRIHIEIGKDHRISYPERGGGSSNCSGEARSGDLAMIVAPEVSHLGWGHWYTLRELEVSTNGFADENVIGEGGYGIVYRGVLEDNNMVAVKNLLNNRGQAEKEFKVEVEAIGRVRHKNLVRLLGYCAEGAHRMLVYEYVDNGNLEQWIHGDVGPCSPLTWEVRMNIILGTAKGLTYLHEGLEPKVVHRDIKSSNILLDKQWNPKVSDFGLAKLLGSEMSYVTTRVMGTFGYVAPEYASTGMLNERSDVYSFGILVMEIISGRNPVDYSRPAGEVNLVEWIKTMVTNRNTEGVLDPRLPEKPSSRALKRALLVALRCVDPNAQKRPKMGHVIHMLEADEFPFRDDRRAGRVQHDGIMRDTLMEKQVNESGDSSGYESGAQINRSLWRKQGPDEQSLIPNNV</sequence>
<accession>A0A922ABJ2</accession>
<evidence type="ECO:0000256" key="2">
    <source>
        <dbReference type="ARBA" id="ARBA00012513"/>
    </source>
</evidence>
<dbReference type="PANTHER" id="PTHR47984">
    <property type="entry name" value="OS01G0323000 PROTEIN"/>
    <property type="match status" value="1"/>
</dbReference>
<dbReference type="EC" id="2.7.11.1" evidence="2"/>
<keyword evidence="5" id="KW-0808">Transferase</keyword>
<evidence type="ECO:0000256" key="10">
    <source>
        <dbReference type="ARBA" id="ARBA00022989"/>
    </source>
</evidence>
<dbReference type="InterPro" id="IPR011009">
    <property type="entry name" value="Kinase-like_dom_sf"/>
</dbReference>
<dbReference type="Pfam" id="PF00069">
    <property type="entry name" value="Pkinase"/>
    <property type="match status" value="1"/>
</dbReference>
<dbReference type="GO" id="GO:0005524">
    <property type="term" value="F:ATP binding"/>
    <property type="evidence" value="ECO:0007669"/>
    <property type="project" value="UniProtKB-UniRule"/>
</dbReference>
<comment type="caution">
    <text evidence="18">The sequence shown here is derived from an EMBL/GenBank/DDBJ whole genome shotgun (WGS) entry which is preliminary data.</text>
</comment>
<dbReference type="InterPro" id="IPR008271">
    <property type="entry name" value="Ser/Thr_kinase_AS"/>
</dbReference>
<evidence type="ECO:0000256" key="12">
    <source>
        <dbReference type="ARBA" id="ARBA00047899"/>
    </source>
</evidence>
<feature type="domain" description="Protein kinase" evidence="17">
    <location>
        <begin position="197"/>
        <end position="476"/>
    </location>
</feature>
<dbReference type="OrthoDB" id="4062651at2759"/>
<comment type="subcellular location">
    <subcellularLocation>
        <location evidence="1">Membrane</location>
        <topology evidence="1">Single-pass membrane protein</topology>
    </subcellularLocation>
</comment>
<dbReference type="Gene3D" id="1.10.510.10">
    <property type="entry name" value="Transferase(Phosphotransferase) domain 1"/>
    <property type="match status" value="1"/>
</dbReference>
<keyword evidence="10 16" id="KW-1133">Transmembrane helix</keyword>
<dbReference type="PANTHER" id="PTHR47984:SF10">
    <property type="entry name" value="PROTEIN KINASE SUPERFAMILY PROTEIN"/>
    <property type="match status" value="1"/>
</dbReference>
<proteinExistence type="predicted"/>
<dbReference type="PROSITE" id="PS50011">
    <property type="entry name" value="PROTEIN_KINASE_DOM"/>
    <property type="match status" value="1"/>
</dbReference>
<dbReference type="FunFam" id="3.30.200.20:FF:000173">
    <property type="entry name" value="Probable serine/threonine-protein kinase At1g01540"/>
    <property type="match status" value="1"/>
</dbReference>
<evidence type="ECO:0000313" key="19">
    <source>
        <dbReference type="Proteomes" id="UP000811246"/>
    </source>
</evidence>
<evidence type="ECO:0000256" key="9">
    <source>
        <dbReference type="ARBA" id="ARBA00022840"/>
    </source>
</evidence>
<dbReference type="FunFam" id="1.10.510.10:FF:000035">
    <property type="entry name" value="Putative receptor-like serine/threonine-protein kinase"/>
    <property type="match status" value="1"/>
</dbReference>
<evidence type="ECO:0000313" key="18">
    <source>
        <dbReference type="EMBL" id="KAG6674640.1"/>
    </source>
</evidence>
<evidence type="ECO:0000256" key="8">
    <source>
        <dbReference type="ARBA" id="ARBA00022777"/>
    </source>
</evidence>
<feature type="region of interest" description="Disordered" evidence="15">
    <location>
        <begin position="51"/>
        <end position="111"/>
    </location>
</feature>
<feature type="binding site" evidence="14">
    <location>
        <position position="225"/>
    </location>
    <ligand>
        <name>ATP</name>
        <dbReference type="ChEBI" id="CHEBI:30616"/>
    </ligand>
</feature>
<dbReference type="SMART" id="SM00220">
    <property type="entry name" value="S_TKc"/>
    <property type="match status" value="1"/>
</dbReference>
<comment type="catalytic activity">
    <reaction evidence="12">
        <text>L-threonyl-[protein] + ATP = O-phospho-L-threonyl-[protein] + ADP + H(+)</text>
        <dbReference type="Rhea" id="RHEA:46608"/>
        <dbReference type="Rhea" id="RHEA-COMP:11060"/>
        <dbReference type="Rhea" id="RHEA-COMP:11605"/>
        <dbReference type="ChEBI" id="CHEBI:15378"/>
        <dbReference type="ChEBI" id="CHEBI:30013"/>
        <dbReference type="ChEBI" id="CHEBI:30616"/>
        <dbReference type="ChEBI" id="CHEBI:61977"/>
        <dbReference type="ChEBI" id="CHEBI:456216"/>
        <dbReference type="EC" id="2.7.11.1"/>
    </reaction>
</comment>
<dbReference type="CDD" id="cd14066">
    <property type="entry name" value="STKc_IRAK"/>
    <property type="match status" value="1"/>
</dbReference>
<evidence type="ECO:0000256" key="16">
    <source>
        <dbReference type="SAM" id="Phobius"/>
    </source>
</evidence>
<evidence type="ECO:0000256" key="15">
    <source>
        <dbReference type="SAM" id="MobiDB-lite"/>
    </source>
</evidence>
<dbReference type="Gene3D" id="3.30.200.20">
    <property type="entry name" value="Phosphorylase Kinase, domain 1"/>
    <property type="match status" value="1"/>
</dbReference>
<dbReference type="EMBL" id="CM031839">
    <property type="protein sequence ID" value="KAG6674640.1"/>
    <property type="molecule type" value="Genomic_DNA"/>
</dbReference>
<dbReference type="GO" id="GO:0016020">
    <property type="term" value="C:membrane"/>
    <property type="evidence" value="ECO:0007669"/>
    <property type="project" value="UniProtKB-SubCell"/>
</dbReference>
<dbReference type="AlphaFoldDB" id="A0A922ABJ2"/>
<dbReference type="InterPro" id="IPR017441">
    <property type="entry name" value="Protein_kinase_ATP_BS"/>
</dbReference>
<comment type="catalytic activity">
    <reaction evidence="13">
        <text>L-seryl-[protein] + ATP = O-phospho-L-seryl-[protein] + ADP + H(+)</text>
        <dbReference type="Rhea" id="RHEA:17989"/>
        <dbReference type="Rhea" id="RHEA-COMP:9863"/>
        <dbReference type="Rhea" id="RHEA-COMP:11604"/>
        <dbReference type="ChEBI" id="CHEBI:15378"/>
        <dbReference type="ChEBI" id="CHEBI:29999"/>
        <dbReference type="ChEBI" id="CHEBI:30616"/>
        <dbReference type="ChEBI" id="CHEBI:83421"/>
        <dbReference type="ChEBI" id="CHEBI:456216"/>
        <dbReference type="EC" id="2.7.11.1"/>
    </reaction>
</comment>
<keyword evidence="8" id="KW-0418">Kinase</keyword>
<keyword evidence="4" id="KW-0597">Phosphoprotein</keyword>
<keyword evidence="9 14" id="KW-0067">ATP-binding</keyword>
<dbReference type="InterPro" id="IPR000719">
    <property type="entry name" value="Prot_kinase_dom"/>
</dbReference>
<evidence type="ECO:0000256" key="13">
    <source>
        <dbReference type="ARBA" id="ARBA00048679"/>
    </source>
</evidence>
<organism evidence="18 19">
    <name type="scientific">Carya illinoinensis</name>
    <name type="common">Pecan</name>
    <dbReference type="NCBI Taxonomy" id="32201"/>
    <lineage>
        <taxon>Eukaryota</taxon>
        <taxon>Viridiplantae</taxon>
        <taxon>Streptophyta</taxon>
        <taxon>Embryophyta</taxon>
        <taxon>Tracheophyta</taxon>
        <taxon>Spermatophyta</taxon>
        <taxon>Magnoliopsida</taxon>
        <taxon>eudicotyledons</taxon>
        <taxon>Gunneridae</taxon>
        <taxon>Pentapetalae</taxon>
        <taxon>rosids</taxon>
        <taxon>fabids</taxon>
        <taxon>Fagales</taxon>
        <taxon>Juglandaceae</taxon>
        <taxon>Carya</taxon>
    </lineage>
</organism>
<evidence type="ECO:0000256" key="5">
    <source>
        <dbReference type="ARBA" id="ARBA00022679"/>
    </source>
</evidence>
<dbReference type="GO" id="GO:0004674">
    <property type="term" value="F:protein serine/threonine kinase activity"/>
    <property type="evidence" value="ECO:0007669"/>
    <property type="project" value="UniProtKB-KW"/>
</dbReference>
<keyword evidence="6 16" id="KW-0812">Transmembrane</keyword>
<feature type="transmembrane region" description="Helical" evidence="16">
    <location>
        <begin position="20"/>
        <end position="45"/>
    </location>
</feature>
<evidence type="ECO:0000259" key="17">
    <source>
        <dbReference type="PROSITE" id="PS50011"/>
    </source>
</evidence>
<evidence type="ECO:0000256" key="7">
    <source>
        <dbReference type="ARBA" id="ARBA00022741"/>
    </source>
</evidence>
<reference evidence="18" key="1">
    <citation type="submission" date="2021-01" db="EMBL/GenBank/DDBJ databases">
        <authorList>
            <person name="Lovell J.T."/>
            <person name="Bentley N."/>
            <person name="Bhattarai G."/>
            <person name="Jenkins J.W."/>
            <person name="Sreedasyam A."/>
            <person name="Alarcon Y."/>
            <person name="Bock C."/>
            <person name="Boston L."/>
            <person name="Carlson J."/>
            <person name="Cervantes K."/>
            <person name="Clermont K."/>
            <person name="Krom N."/>
            <person name="Kubenka K."/>
            <person name="Mamidi S."/>
            <person name="Mattison C."/>
            <person name="Monteros M."/>
            <person name="Pisani C."/>
            <person name="Plott C."/>
            <person name="Rajasekar S."/>
            <person name="Rhein H.S."/>
            <person name="Rohla C."/>
            <person name="Song M."/>
            <person name="Hilaire R.S."/>
            <person name="Shu S."/>
            <person name="Wells L."/>
            <person name="Wang X."/>
            <person name="Webber J."/>
            <person name="Heerema R.J."/>
            <person name="Klein P."/>
            <person name="Conner P."/>
            <person name="Grauke L."/>
            <person name="Grimwood J."/>
            <person name="Schmutz J."/>
            <person name="Randall J.J."/>
        </authorList>
    </citation>
    <scope>NUCLEOTIDE SEQUENCE</scope>
    <source>
        <tissue evidence="18">Leaf</tissue>
    </source>
</reference>
<evidence type="ECO:0000256" key="3">
    <source>
        <dbReference type="ARBA" id="ARBA00022527"/>
    </source>
</evidence>
<dbReference type="InterPro" id="IPR052232">
    <property type="entry name" value="RLK_Ser/Thr-Kinase"/>
</dbReference>
<dbReference type="Proteomes" id="UP000811246">
    <property type="component" value="Chromosome 15"/>
</dbReference>
<protein>
    <recommendedName>
        <fullName evidence="2">non-specific serine/threonine protein kinase</fullName>
        <ecNumber evidence="2">2.7.11.1</ecNumber>
    </recommendedName>
</protein>
<evidence type="ECO:0000256" key="6">
    <source>
        <dbReference type="ARBA" id="ARBA00022692"/>
    </source>
</evidence>
<dbReference type="SUPFAM" id="SSF56112">
    <property type="entry name" value="Protein kinase-like (PK-like)"/>
    <property type="match status" value="1"/>
</dbReference>
<feature type="compositionally biased region" description="Low complexity" evidence="15">
    <location>
        <begin position="52"/>
        <end position="65"/>
    </location>
</feature>
<evidence type="ECO:0000256" key="4">
    <source>
        <dbReference type="ARBA" id="ARBA00022553"/>
    </source>
</evidence>
<name>A0A922ABJ2_CARIL</name>
<evidence type="ECO:0000256" key="1">
    <source>
        <dbReference type="ARBA" id="ARBA00004167"/>
    </source>
</evidence>